<sequence>MRFSPMEEINWVAQLGDLKENHYKNTLILTALVEILVERGIIRRDEVLQKAYQLDEELLKHPQLWN</sequence>
<name>A0A1Y3PNB4_9BACI</name>
<evidence type="ECO:0000313" key="1">
    <source>
        <dbReference type="EMBL" id="OUM87616.1"/>
    </source>
</evidence>
<reference evidence="2" key="1">
    <citation type="submission" date="2016-06" db="EMBL/GenBank/DDBJ databases">
        <authorList>
            <person name="Nascimento L."/>
            <person name="Pereira R.V."/>
            <person name="Martins L.F."/>
            <person name="Quaggio R.B."/>
            <person name="Silva A.M."/>
            <person name="Setubal J.C."/>
        </authorList>
    </citation>
    <scope>NUCLEOTIDE SEQUENCE [LARGE SCALE GENOMIC DNA]</scope>
</reference>
<dbReference type="Proteomes" id="UP000196475">
    <property type="component" value="Unassembled WGS sequence"/>
</dbReference>
<organism evidence="1 2">
    <name type="scientific">Bacillus thermozeamaize</name>
    <dbReference type="NCBI Taxonomy" id="230954"/>
    <lineage>
        <taxon>Bacteria</taxon>
        <taxon>Bacillati</taxon>
        <taxon>Bacillota</taxon>
        <taxon>Bacilli</taxon>
        <taxon>Bacillales</taxon>
        <taxon>Bacillaceae</taxon>
        <taxon>Bacillus</taxon>
    </lineage>
</organism>
<evidence type="ECO:0000313" key="2">
    <source>
        <dbReference type="Proteomes" id="UP000196475"/>
    </source>
</evidence>
<protein>
    <submittedName>
        <fullName evidence="1">Uncharacterized protein</fullName>
    </submittedName>
</protein>
<proteinExistence type="predicted"/>
<accession>A0A1Y3PNB4</accession>
<comment type="caution">
    <text evidence="1">The sequence shown here is derived from an EMBL/GenBank/DDBJ whole genome shotgun (WGS) entry which is preliminary data.</text>
</comment>
<dbReference type="EMBL" id="LZRT01000072">
    <property type="protein sequence ID" value="OUM87616.1"/>
    <property type="molecule type" value="Genomic_DNA"/>
</dbReference>
<dbReference type="AlphaFoldDB" id="A0A1Y3PNB4"/>
<gene>
    <name evidence="1" type="ORF">BAA01_04920</name>
</gene>